<feature type="compositionally biased region" description="Low complexity" evidence="1">
    <location>
        <begin position="47"/>
        <end position="71"/>
    </location>
</feature>
<feature type="chain" id="PRO_5034187971" evidence="3">
    <location>
        <begin position="19"/>
        <end position="336"/>
    </location>
</feature>
<feature type="compositionally biased region" description="Polar residues" evidence="1">
    <location>
        <begin position="290"/>
        <end position="300"/>
    </location>
</feature>
<dbReference type="AlphaFoldDB" id="A0A8H6X2J2"/>
<keyword evidence="3" id="KW-0732">Signal</keyword>
<name>A0A8H6X2J2_9AGAR</name>
<feature type="compositionally biased region" description="Low complexity" evidence="1">
    <location>
        <begin position="262"/>
        <end position="281"/>
    </location>
</feature>
<keyword evidence="5" id="KW-1185">Reference proteome</keyword>
<feature type="compositionally biased region" description="Low complexity" evidence="1">
    <location>
        <begin position="123"/>
        <end position="139"/>
    </location>
</feature>
<feature type="signal peptide" evidence="3">
    <location>
        <begin position="1"/>
        <end position="18"/>
    </location>
</feature>
<comment type="caution">
    <text evidence="4">The sequence shown here is derived from an EMBL/GenBank/DDBJ whole genome shotgun (WGS) entry which is preliminary data.</text>
</comment>
<keyword evidence="2" id="KW-0812">Transmembrane</keyword>
<keyword evidence="2" id="KW-0472">Membrane</keyword>
<accession>A0A8H6X2J2</accession>
<feature type="compositionally biased region" description="Pro residues" evidence="1">
    <location>
        <begin position="72"/>
        <end position="90"/>
    </location>
</feature>
<feature type="region of interest" description="Disordered" evidence="1">
    <location>
        <begin position="47"/>
        <end position="139"/>
    </location>
</feature>
<proteinExistence type="predicted"/>
<evidence type="ECO:0000256" key="3">
    <source>
        <dbReference type="SAM" id="SignalP"/>
    </source>
</evidence>
<dbReference type="Proteomes" id="UP000620124">
    <property type="component" value="Unassembled WGS sequence"/>
</dbReference>
<organism evidence="4 5">
    <name type="scientific">Mycena venus</name>
    <dbReference type="NCBI Taxonomy" id="2733690"/>
    <lineage>
        <taxon>Eukaryota</taxon>
        <taxon>Fungi</taxon>
        <taxon>Dikarya</taxon>
        <taxon>Basidiomycota</taxon>
        <taxon>Agaricomycotina</taxon>
        <taxon>Agaricomycetes</taxon>
        <taxon>Agaricomycetidae</taxon>
        <taxon>Agaricales</taxon>
        <taxon>Marasmiineae</taxon>
        <taxon>Mycenaceae</taxon>
        <taxon>Mycena</taxon>
    </lineage>
</organism>
<feature type="compositionally biased region" description="Pro residues" evidence="1">
    <location>
        <begin position="217"/>
        <end position="228"/>
    </location>
</feature>
<keyword evidence="2" id="KW-1133">Transmembrane helix</keyword>
<protein>
    <submittedName>
        <fullName evidence="4">Uncharacterized protein</fullName>
    </submittedName>
</protein>
<evidence type="ECO:0000256" key="1">
    <source>
        <dbReference type="SAM" id="MobiDB-lite"/>
    </source>
</evidence>
<dbReference type="EMBL" id="JACAZI010000031">
    <property type="protein sequence ID" value="KAF7332881.1"/>
    <property type="molecule type" value="Genomic_DNA"/>
</dbReference>
<evidence type="ECO:0000313" key="4">
    <source>
        <dbReference type="EMBL" id="KAF7332881.1"/>
    </source>
</evidence>
<evidence type="ECO:0000313" key="5">
    <source>
        <dbReference type="Proteomes" id="UP000620124"/>
    </source>
</evidence>
<gene>
    <name evidence="4" type="ORF">MVEN_02393400</name>
</gene>
<reference evidence="4" key="1">
    <citation type="submission" date="2020-05" db="EMBL/GenBank/DDBJ databases">
        <title>Mycena genomes resolve the evolution of fungal bioluminescence.</title>
        <authorList>
            <person name="Tsai I.J."/>
        </authorList>
    </citation>
    <scope>NUCLEOTIDE SEQUENCE</scope>
    <source>
        <strain evidence="4">CCC161011</strain>
    </source>
</reference>
<feature type="region of interest" description="Disordered" evidence="1">
    <location>
        <begin position="196"/>
        <end position="336"/>
    </location>
</feature>
<sequence length="336" mass="34282">MRTLPLLFILVEVPLSHAGLVMHPRRDGGGDHDGREKREAIGLLSSILGTLGDPATTITRTSASPTPTSPLSTPPSPPPSSTPSSPPPSEPSSNPTSSSPSPPFTPTNSHISSLNLSGTSKIPQASVSPTAPSSASVPPTIAADATEAPTNTPAPSTISLSAGSKHTSHASLIAGILVPLLIITLAAALFVIHRRRRRSARPNRAFDGAIQKRDADPPPPGASAPAPAPDAVCEDEEYSSKGCDSDSADSLPVLSEKDPGTALQSNGSAVSSSGGATAGDSPIARGRTSHALSRSPTFASHWSRETALPPYVRPLPTIPPLSTMPPLPPLPAIPPM</sequence>
<feature type="compositionally biased region" description="Polar residues" evidence="1">
    <location>
        <begin position="110"/>
        <end position="122"/>
    </location>
</feature>
<feature type="compositionally biased region" description="Pro residues" evidence="1">
    <location>
        <begin position="311"/>
        <end position="336"/>
    </location>
</feature>
<feature type="transmembrane region" description="Helical" evidence="2">
    <location>
        <begin position="172"/>
        <end position="192"/>
    </location>
</feature>
<evidence type="ECO:0000256" key="2">
    <source>
        <dbReference type="SAM" id="Phobius"/>
    </source>
</evidence>